<organism evidence="3 4">
    <name type="scientific">Secundilactobacillus pentosiphilus</name>
    <dbReference type="NCBI Taxonomy" id="1714682"/>
    <lineage>
        <taxon>Bacteria</taxon>
        <taxon>Bacillati</taxon>
        <taxon>Bacillota</taxon>
        <taxon>Bacilli</taxon>
        <taxon>Lactobacillales</taxon>
        <taxon>Lactobacillaceae</taxon>
        <taxon>Secundilactobacillus</taxon>
    </lineage>
</organism>
<dbReference type="RefSeq" id="WP_089087862.1">
    <property type="nucleotide sequence ID" value="NZ_BCMH01000002.1"/>
</dbReference>
<feature type="signal peptide" evidence="2">
    <location>
        <begin position="1"/>
        <end position="31"/>
    </location>
</feature>
<keyword evidence="4" id="KW-1185">Reference proteome</keyword>
<keyword evidence="2" id="KW-0732">Signal</keyword>
<evidence type="ECO:0000256" key="2">
    <source>
        <dbReference type="SAM" id="SignalP"/>
    </source>
</evidence>
<name>A0A1Z5IM99_9LACO</name>
<evidence type="ECO:0000313" key="4">
    <source>
        <dbReference type="Proteomes" id="UP000198430"/>
    </source>
</evidence>
<feature type="compositionally biased region" description="Polar residues" evidence="1">
    <location>
        <begin position="215"/>
        <end position="234"/>
    </location>
</feature>
<comment type="caution">
    <text evidence="3">The sequence shown here is derived from an EMBL/GenBank/DDBJ whole genome shotgun (WGS) entry which is preliminary data.</text>
</comment>
<proteinExistence type="predicted"/>
<sequence length="306" mass="33875">MKERHGQFIKMMLVTASVTVGLISVAGTANASTIYHRSGIKAVKSTAMYSNSNKGKTYHFKGSASHFIFKTSHHLKNYHHSTWTKTKQTTVKHGHHSSTYYYVKNAKNGAAGWANATYMKAGKDYQMGNAKNITSKDYIMKSSGKVYQLKGNNSWFQFKEGKQLSSTATYAVTAQRSIYKKGKTAIYYYVVGTDGSKGWTWHGYLTAGDHQSAVSTGVKPTSSNPVSSDGSIHVNSPKDIDPNVPGFYTYSENANDSWTAAGNKWSDKVRALLAKSENETPAEVRKEQISYNSRGQKIDWEGNVIK</sequence>
<feature type="chain" id="PRO_5012757759" evidence="2">
    <location>
        <begin position="32"/>
        <end position="306"/>
    </location>
</feature>
<gene>
    <name evidence="3" type="ORF">IWT140_00471</name>
</gene>
<dbReference type="AlphaFoldDB" id="A0A1Z5IM99"/>
<dbReference type="Proteomes" id="UP000198430">
    <property type="component" value="Unassembled WGS sequence"/>
</dbReference>
<protein>
    <submittedName>
        <fullName evidence="3">Uncharacterized protein</fullName>
    </submittedName>
</protein>
<dbReference type="EMBL" id="BCMH01000002">
    <property type="protein sequence ID" value="GAX02873.1"/>
    <property type="molecule type" value="Genomic_DNA"/>
</dbReference>
<reference evidence="3 4" key="1">
    <citation type="submission" date="2015-11" db="EMBL/GenBank/DDBJ databases">
        <title>Draft genome sequences of new species of the genus Lactobacillus isolated from orchardgrass silage.</title>
        <authorList>
            <person name="Tohno M."/>
            <person name="Tanizawa Y."/>
            <person name="Arita M."/>
        </authorList>
    </citation>
    <scope>NUCLEOTIDE SEQUENCE [LARGE SCALE GENOMIC DNA]</scope>
    <source>
        <strain evidence="3 4">IWT140</strain>
    </source>
</reference>
<evidence type="ECO:0000313" key="3">
    <source>
        <dbReference type="EMBL" id="GAX02873.1"/>
    </source>
</evidence>
<feature type="region of interest" description="Disordered" evidence="1">
    <location>
        <begin position="215"/>
        <end position="236"/>
    </location>
</feature>
<evidence type="ECO:0000256" key="1">
    <source>
        <dbReference type="SAM" id="MobiDB-lite"/>
    </source>
</evidence>
<accession>A0A1Z5IM99</accession>